<organism evidence="1 2">
    <name type="scientific">Roseovarius lutimaris</name>
    <dbReference type="NCBI Taxonomy" id="1005928"/>
    <lineage>
        <taxon>Bacteria</taxon>
        <taxon>Pseudomonadati</taxon>
        <taxon>Pseudomonadota</taxon>
        <taxon>Alphaproteobacteria</taxon>
        <taxon>Rhodobacterales</taxon>
        <taxon>Roseobacteraceae</taxon>
        <taxon>Roseovarius</taxon>
    </lineage>
</organism>
<dbReference type="RefSeq" id="WP_092841053.1">
    <property type="nucleotide sequence ID" value="NZ_FOVP01000019.1"/>
</dbReference>
<sequence>MQRDPLDPKRLIREAYRIEGIVIAECRSIFLDWALSLPDGQDTQAAIGVMIARYAPDNPEHPMTEVLRDGTRAISVPRRRGGWRSRPRES</sequence>
<reference evidence="2" key="1">
    <citation type="submission" date="2016-10" db="EMBL/GenBank/DDBJ databases">
        <authorList>
            <person name="Varghese N."/>
            <person name="Submissions S."/>
        </authorList>
    </citation>
    <scope>NUCLEOTIDE SEQUENCE [LARGE SCALE GENOMIC DNA]</scope>
    <source>
        <strain evidence="2">DSM 28463</strain>
    </source>
</reference>
<dbReference type="STRING" id="1005928.SAMN04487859_11922"/>
<keyword evidence="2" id="KW-1185">Reference proteome</keyword>
<proteinExistence type="predicted"/>
<accession>A0A1I5FAP8</accession>
<evidence type="ECO:0000313" key="1">
    <source>
        <dbReference type="EMBL" id="SFO20802.1"/>
    </source>
</evidence>
<evidence type="ECO:0000313" key="2">
    <source>
        <dbReference type="Proteomes" id="UP000198599"/>
    </source>
</evidence>
<name>A0A1I5FAP8_9RHOB</name>
<dbReference type="EMBL" id="FOVP01000019">
    <property type="protein sequence ID" value="SFO20802.1"/>
    <property type="molecule type" value="Genomic_DNA"/>
</dbReference>
<protein>
    <submittedName>
        <fullName evidence="1">Uncharacterized protein</fullName>
    </submittedName>
</protein>
<dbReference type="Proteomes" id="UP000198599">
    <property type="component" value="Unassembled WGS sequence"/>
</dbReference>
<dbReference type="OrthoDB" id="7778431at2"/>
<gene>
    <name evidence="1" type="ORF">SAMN04487859_11922</name>
</gene>
<dbReference type="AlphaFoldDB" id="A0A1I5FAP8"/>